<gene>
    <name evidence="1" type="ORF">MUK42_33663</name>
</gene>
<name>A0A9E7F668_9LILI</name>
<feature type="non-terminal residue" evidence="1">
    <location>
        <position position="139"/>
    </location>
</feature>
<evidence type="ECO:0000313" key="1">
    <source>
        <dbReference type="EMBL" id="URD90655.1"/>
    </source>
</evidence>
<sequence length="139" mass="15617">MPVKLAAASDWTLDLWVLLQGAHEDTLMVIKELQPPLFKDTRCHVWALQQANETSMHAKDAEGIDTKESELTRRTEADTFPRNLITVSVGFLKDTLFCGTVANSVLLLPITTLAFFPYQSHSSPFLLQDANHMQRRGCC</sequence>
<proteinExistence type="predicted"/>
<organism evidence="1 2">
    <name type="scientific">Musa troglodytarum</name>
    <name type="common">fe'i banana</name>
    <dbReference type="NCBI Taxonomy" id="320322"/>
    <lineage>
        <taxon>Eukaryota</taxon>
        <taxon>Viridiplantae</taxon>
        <taxon>Streptophyta</taxon>
        <taxon>Embryophyta</taxon>
        <taxon>Tracheophyta</taxon>
        <taxon>Spermatophyta</taxon>
        <taxon>Magnoliopsida</taxon>
        <taxon>Liliopsida</taxon>
        <taxon>Zingiberales</taxon>
        <taxon>Musaceae</taxon>
        <taxon>Musa</taxon>
    </lineage>
</organism>
<evidence type="ECO:0000313" key="2">
    <source>
        <dbReference type="Proteomes" id="UP001055439"/>
    </source>
</evidence>
<accession>A0A9E7F668</accession>
<protein>
    <submittedName>
        <fullName evidence="1">Uncharacterized protein</fullName>
    </submittedName>
</protein>
<reference evidence="1" key="1">
    <citation type="submission" date="2022-05" db="EMBL/GenBank/DDBJ databases">
        <title>The Musa troglodytarum L. genome provides insights into the mechanism of non-climacteric behaviour and enrichment of carotenoids.</title>
        <authorList>
            <person name="Wang J."/>
        </authorList>
    </citation>
    <scope>NUCLEOTIDE SEQUENCE</scope>
    <source>
        <tissue evidence="1">Leaf</tissue>
    </source>
</reference>
<dbReference type="AlphaFoldDB" id="A0A9E7F668"/>
<keyword evidence="2" id="KW-1185">Reference proteome</keyword>
<dbReference type="Proteomes" id="UP001055439">
    <property type="component" value="Chromosome 2"/>
</dbReference>
<dbReference type="EMBL" id="CP097504">
    <property type="protein sequence ID" value="URD90655.1"/>
    <property type="molecule type" value="Genomic_DNA"/>
</dbReference>